<organism evidence="1">
    <name type="scientific">Oikopleura dioica</name>
    <name type="common">Tunicate</name>
    <dbReference type="NCBI Taxonomy" id="34765"/>
    <lineage>
        <taxon>Eukaryota</taxon>
        <taxon>Metazoa</taxon>
        <taxon>Chordata</taxon>
        <taxon>Tunicata</taxon>
        <taxon>Appendicularia</taxon>
        <taxon>Copelata</taxon>
        <taxon>Oikopleuridae</taxon>
        <taxon>Oikopleura</taxon>
    </lineage>
</organism>
<dbReference type="InParanoid" id="E4WXK1"/>
<dbReference type="AlphaFoldDB" id="E4WXK1"/>
<sequence>MQGFVFPFLRENLVLSLHLSSINYGHLQRLSGRTAD</sequence>
<reference evidence="1" key="1">
    <citation type="journal article" date="2010" name="Science">
        <title>Plasticity of animal genome architecture unmasked by rapid evolution of a pelagic tunicate.</title>
        <authorList>
            <person name="Denoeud F."/>
            <person name="Henriet S."/>
            <person name="Mungpakdee S."/>
            <person name="Aury J.M."/>
            <person name="Da Silva C."/>
            <person name="Brinkmann H."/>
            <person name="Mikhaleva J."/>
            <person name="Olsen L.C."/>
            <person name="Jubin C."/>
            <person name="Canestro C."/>
            <person name="Bouquet J.M."/>
            <person name="Danks G."/>
            <person name="Poulain J."/>
            <person name="Campsteijn C."/>
            <person name="Adamski M."/>
            <person name="Cross I."/>
            <person name="Yadetie F."/>
            <person name="Muffato M."/>
            <person name="Louis A."/>
            <person name="Butcher S."/>
            <person name="Tsagkogeorga G."/>
            <person name="Konrad A."/>
            <person name="Singh S."/>
            <person name="Jensen M.F."/>
            <person name="Cong E.H."/>
            <person name="Eikeseth-Otteraa H."/>
            <person name="Noel B."/>
            <person name="Anthouard V."/>
            <person name="Porcel B.M."/>
            <person name="Kachouri-Lafond R."/>
            <person name="Nishino A."/>
            <person name="Ugolini M."/>
            <person name="Chourrout P."/>
            <person name="Nishida H."/>
            <person name="Aasland R."/>
            <person name="Huzurbazar S."/>
            <person name="Westhof E."/>
            <person name="Delsuc F."/>
            <person name="Lehrach H."/>
            <person name="Reinhardt R."/>
            <person name="Weissenbach J."/>
            <person name="Roy S.W."/>
            <person name="Artiguenave F."/>
            <person name="Postlethwait J.H."/>
            <person name="Manak J.R."/>
            <person name="Thompson E.M."/>
            <person name="Jaillon O."/>
            <person name="Du Pasquier L."/>
            <person name="Boudinot P."/>
            <person name="Liberles D.A."/>
            <person name="Volff J.N."/>
            <person name="Philippe H."/>
            <person name="Lenhard B."/>
            <person name="Roest Crollius H."/>
            <person name="Wincker P."/>
            <person name="Chourrout D."/>
        </authorList>
    </citation>
    <scope>NUCLEOTIDE SEQUENCE [LARGE SCALE GENOMIC DNA]</scope>
</reference>
<protein>
    <submittedName>
        <fullName evidence="1">Uncharacterized protein</fullName>
    </submittedName>
</protein>
<dbReference type="EMBL" id="FN653018">
    <property type="protein sequence ID" value="CBY22093.1"/>
    <property type="molecule type" value="Genomic_DNA"/>
</dbReference>
<evidence type="ECO:0000313" key="1">
    <source>
        <dbReference type="EMBL" id="CBY22093.1"/>
    </source>
</evidence>
<dbReference type="Proteomes" id="UP000001307">
    <property type="component" value="Unassembled WGS sequence"/>
</dbReference>
<proteinExistence type="predicted"/>
<keyword evidence="2" id="KW-1185">Reference proteome</keyword>
<evidence type="ECO:0000313" key="2">
    <source>
        <dbReference type="Proteomes" id="UP000001307"/>
    </source>
</evidence>
<accession>E4WXK1</accession>
<gene>
    <name evidence="1" type="ORF">GSOID_T00011636001</name>
</gene>
<name>E4WXK1_OIKDI</name>